<sequence>MACRLRLVTVLVCLLGLAFLPSTQCLDTARQKDVPIAIGFHLGQSYATSVAHFSNGTVINLAKVPARDEYTALMERLIREPTPKDRSRLRESVWEVIMKPFRIYSDRDVAVLVRMTALLKAQSEAALGGLPIHWAAVTVPWMAAWDGQASYGSTINQVLVLVGMEPVSWEASYPSYLGDTSSLLASDKRWACQEHWCLDDRLMGGFGKIAFLISFTNHSLYTSFQDSTCFFYYSWHNRLVLVAGEAATEPGFVEVVREVVKSIPIVWATSDTEDVQIQEGTGQPPEVELLISEDPTFAGARGAAFWMWT</sequence>
<evidence type="ECO:0000313" key="2">
    <source>
        <dbReference type="EMBL" id="KAH7305469.1"/>
    </source>
</evidence>
<accession>A0A8K0SDX2</accession>
<feature type="signal peptide" evidence="1">
    <location>
        <begin position="1"/>
        <end position="25"/>
    </location>
</feature>
<proteinExistence type="predicted"/>
<dbReference type="EMBL" id="JAGPNK010000018">
    <property type="protein sequence ID" value="KAH7305469.1"/>
    <property type="molecule type" value="Genomic_DNA"/>
</dbReference>
<keyword evidence="3" id="KW-1185">Reference proteome</keyword>
<keyword evidence="1" id="KW-0732">Signal</keyword>
<name>A0A8K0SDX2_9HYPO</name>
<gene>
    <name evidence="2" type="ORF">B0I35DRAFT_464738</name>
</gene>
<organism evidence="2 3">
    <name type="scientific">Stachybotrys elegans</name>
    <dbReference type="NCBI Taxonomy" id="80388"/>
    <lineage>
        <taxon>Eukaryota</taxon>
        <taxon>Fungi</taxon>
        <taxon>Dikarya</taxon>
        <taxon>Ascomycota</taxon>
        <taxon>Pezizomycotina</taxon>
        <taxon>Sordariomycetes</taxon>
        <taxon>Hypocreomycetidae</taxon>
        <taxon>Hypocreales</taxon>
        <taxon>Stachybotryaceae</taxon>
        <taxon>Stachybotrys</taxon>
    </lineage>
</organism>
<evidence type="ECO:0000313" key="3">
    <source>
        <dbReference type="Proteomes" id="UP000813444"/>
    </source>
</evidence>
<comment type="caution">
    <text evidence="2">The sequence shown here is derived from an EMBL/GenBank/DDBJ whole genome shotgun (WGS) entry which is preliminary data.</text>
</comment>
<protein>
    <submittedName>
        <fullName evidence="2">Uncharacterized protein</fullName>
    </submittedName>
</protein>
<evidence type="ECO:0000256" key="1">
    <source>
        <dbReference type="SAM" id="SignalP"/>
    </source>
</evidence>
<feature type="chain" id="PRO_5035419605" evidence="1">
    <location>
        <begin position="26"/>
        <end position="309"/>
    </location>
</feature>
<dbReference type="OrthoDB" id="3643156at2759"/>
<reference evidence="2" key="1">
    <citation type="journal article" date="2021" name="Nat. Commun.">
        <title>Genetic determinants of endophytism in the Arabidopsis root mycobiome.</title>
        <authorList>
            <person name="Mesny F."/>
            <person name="Miyauchi S."/>
            <person name="Thiergart T."/>
            <person name="Pickel B."/>
            <person name="Atanasova L."/>
            <person name="Karlsson M."/>
            <person name="Huettel B."/>
            <person name="Barry K.W."/>
            <person name="Haridas S."/>
            <person name="Chen C."/>
            <person name="Bauer D."/>
            <person name="Andreopoulos W."/>
            <person name="Pangilinan J."/>
            <person name="LaButti K."/>
            <person name="Riley R."/>
            <person name="Lipzen A."/>
            <person name="Clum A."/>
            <person name="Drula E."/>
            <person name="Henrissat B."/>
            <person name="Kohler A."/>
            <person name="Grigoriev I.V."/>
            <person name="Martin F.M."/>
            <person name="Hacquard S."/>
        </authorList>
    </citation>
    <scope>NUCLEOTIDE SEQUENCE</scope>
    <source>
        <strain evidence="2">MPI-CAGE-CH-0235</strain>
    </source>
</reference>
<dbReference type="Proteomes" id="UP000813444">
    <property type="component" value="Unassembled WGS sequence"/>
</dbReference>
<dbReference type="AlphaFoldDB" id="A0A8K0SDX2"/>